<sequence>MAAVVAATALKGRGARNARVLRGILSGATANKASQNRSRALQSHSSPECKEEPEPLSPELEYIPRKRGKNPMKAVGLAWYSLYTRTRLGYLFYRQQLRRARNRYPKGHSRTQPRLFNGVKVLPIPVLSDNYSYLIIDTQARLAVAVDPSDPQAVQASIEKEGVNLVAILCTHKHWDHSGGNRDLSRRHQDCRVYGSPQDSIPYLTHPLCHQDVVSVGRLQIRALATPGHTQGHLVYLLDGEPYEGPSCLFSGDLLFLSGCGRTFEGTAETMLSSLDTVLGLGDDTLLWPGHEYAEENLGFAGVVEPENLARERKMQWVQRQRMERKSTVRGLGPGGAGGIPQRDPISAEPGPAGPSPELWPVWHKGLPVRTPEPQDGAGGGEVSLVGSVFQILPTKARVSPPTVPVHPGGGALL</sequence>
<reference evidence="8" key="2">
    <citation type="submission" date="2025-08" db="UniProtKB">
        <authorList>
            <consortium name="Ensembl"/>
        </authorList>
    </citation>
    <scope>IDENTIFICATION</scope>
</reference>
<dbReference type="Gene3D" id="3.60.15.10">
    <property type="entry name" value="Ribonuclease Z/Hydroxyacylglutathione hydrolase-like"/>
    <property type="match status" value="1"/>
</dbReference>
<dbReference type="GO" id="GO:0005739">
    <property type="term" value="C:mitochondrion"/>
    <property type="evidence" value="ECO:0007669"/>
    <property type="project" value="Ensembl"/>
</dbReference>
<evidence type="ECO:0000259" key="7">
    <source>
        <dbReference type="SMART" id="SM00849"/>
    </source>
</evidence>
<feature type="region of interest" description="Disordered" evidence="6">
    <location>
        <begin position="31"/>
        <end position="57"/>
    </location>
</feature>
<comment type="cofactor">
    <cofactor evidence="1">
        <name>Zn(2+)</name>
        <dbReference type="ChEBI" id="CHEBI:29105"/>
    </cofactor>
</comment>
<comment type="similarity">
    <text evidence="2">Belongs to the metallo-beta-lactamase superfamily. Glyoxalase II family.</text>
</comment>
<keyword evidence="5" id="KW-0862">Zinc</keyword>
<dbReference type="GO" id="GO:0004416">
    <property type="term" value="F:hydroxyacylglutathione hydrolase activity"/>
    <property type="evidence" value="ECO:0007669"/>
    <property type="project" value="InterPro"/>
</dbReference>
<dbReference type="InterPro" id="IPR032282">
    <property type="entry name" value="HAGH_C"/>
</dbReference>
<organism evidence="8 9">
    <name type="scientific">Bos indicus x Bos taurus</name>
    <name type="common">Hybrid cattle</name>
    <dbReference type="NCBI Taxonomy" id="30522"/>
    <lineage>
        <taxon>Eukaryota</taxon>
        <taxon>Metazoa</taxon>
        <taxon>Chordata</taxon>
        <taxon>Craniata</taxon>
        <taxon>Vertebrata</taxon>
        <taxon>Euteleostomi</taxon>
        <taxon>Mammalia</taxon>
        <taxon>Eutheria</taxon>
        <taxon>Laurasiatheria</taxon>
        <taxon>Artiodactyla</taxon>
        <taxon>Ruminantia</taxon>
        <taxon>Pecora</taxon>
        <taxon>Bovidae</taxon>
        <taxon>Bovinae</taxon>
        <taxon>Bos</taxon>
    </lineage>
</organism>
<dbReference type="CDD" id="cd07723">
    <property type="entry name" value="hydroxyacylglutathione_hydrolase_MBL-fold"/>
    <property type="match status" value="1"/>
</dbReference>
<evidence type="ECO:0000313" key="9">
    <source>
        <dbReference type="Proteomes" id="UP000429181"/>
    </source>
</evidence>
<keyword evidence="3" id="KW-0479">Metal-binding</keyword>
<evidence type="ECO:0000256" key="5">
    <source>
        <dbReference type="ARBA" id="ARBA00022833"/>
    </source>
</evidence>
<gene>
    <name evidence="8" type="primary">PNKD</name>
</gene>
<dbReference type="GO" id="GO:0046929">
    <property type="term" value="P:negative regulation of neurotransmitter secretion"/>
    <property type="evidence" value="ECO:0007669"/>
    <property type="project" value="Ensembl"/>
</dbReference>
<dbReference type="InterPro" id="IPR036866">
    <property type="entry name" value="RibonucZ/Hydroxyglut_hydro"/>
</dbReference>
<dbReference type="GO" id="GO:0032225">
    <property type="term" value="P:regulation of synaptic transmission, dopaminergic"/>
    <property type="evidence" value="ECO:0007669"/>
    <property type="project" value="Ensembl"/>
</dbReference>
<dbReference type="GO" id="GO:0046872">
    <property type="term" value="F:metal ion binding"/>
    <property type="evidence" value="ECO:0007669"/>
    <property type="project" value="UniProtKB-KW"/>
</dbReference>
<dbReference type="Pfam" id="PF16123">
    <property type="entry name" value="HAGH_C"/>
    <property type="match status" value="1"/>
</dbReference>
<evidence type="ECO:0000256" key="1">
    <source>
        <dbReference type="ARBA" id="ARBA00001947"/>
    </source>
</evidence>
<dbReference type="GeneTree" id="ENSGT00940000158887"/>
<keyword evidence="4" id="KW-0378">Hydrolase</keyword>
<dbReference type="Pfam" id="PF00753">
    <property type="entry name" value="Lactamase_B"/>
    <property type="match status" value="1"/>
</dbReference>
<evidence type="ECO:0000313" key="8">
    <source>
        <dbReference type="Ensembl" id="ENSBIXP00005020512.1"/>
    </source>
</evidence>
<dbReference type="InterPro" id="IPR035680">
    <property type="entry name" value="Clx_II_MBL"/>
</dbReference>
<proteinExistence type="inferred from homology"/>
<dbReference type="GO" id="GO:0042053">
    <property type="term" value="P:regulation of dopamine metabolic process"/>
    <property type="evidence" value="ECO:0007669"/>
    <property type="project" value="Ensembl"/>
</dbReference>
<dbReference type="InterPro" id="IPR017782">
    <property type="entry name" value="Hydroxyacylglutathione_Hdrlase"/>
</dbReference>
<dbReference type="Proteomes" id="UP000429181">
    <property type="component" value="Chromosome 2"/>
</dbReference>
<accession>A0A4W2GNG4</accession>
<evidence type="ECO:0000256" key="3">
    <source>
        <dbReference type="ARBA" id="ARBA00022723"/>
    </source>
</evidence>
<dbReference type="AlphaFoldDB" id="A0A4W2GNG4"/>
<feature type="compositionally biased region" description="Polar residues" evidence="6">
    <location>
        <begin position="31"/>
        <end position="42"/>
    </location>
</feature>
<dbReference type="NCBIfam" id="TIGR03413">
    <property type="entry name" value="GSH_gloB"/>
    <property type="match status" value="1"/>
</dbReference>
<evidence type="ECO:0000256" key="2">
    <source>
        <dbReference type="ARBA" id="ARBA00006759"/>
    </source>
</evidence>
<dbReference type="PANTHER" id="PTHR11935">
    <property type="entry name" value="BETA LACTAMASE DOMAIN"/>
    <property type="match status" value="1"/>
</dbReference>
<dbReference type="SMART" id="SM00849">
    <property type="entry name" value="Lactamase_B"/>
    <property type="match status" value="1"/>
</dbReference>
<protein>
    <submittedName>
        <fullName evidence="8">PNKD metallo-beta-lactamase domain containing</fullName>
    </submittedName>
</protein>
<evidence type="ECO:0000256" key="4">
    <source>
        <dbReference type="ARBA" id="ARBA00022801"/>
    </source>
</evidence>
<dbReference type="Ensembl" id="ENSBIXT00005033908.1">
    <property type="protein sequence ID" value="ENSBIXP00005020512.1"/>
    <property type="gene ID" value="ENSBIXG00005023605.1"/>
</dbReference>
<dbReference type="SUPFAM" id="SSF56281">
    <property type="entry name" value="Metallo-hydrolase/oxidoreductase"/>
    <property type="match status" value="1"/>
</dbReference>
<dbReference type="PANTHER" id="PTHR11935:SF116">
    <property type="entry name" value="HYDROLASE PNKD-RELATED"/>
    <property type="match status" value="1"/>
</dbReference>
<dbReference type="GO" id="GO:0019243">
    <property type="term" value="P:methylglyoxal catabolic process to D-lactate via S-lactoyl-glutathione"/>
    <property type="evidence" value="ECO:0007669"/>
    <property type="project" value="InterPro"/>
</dbReference>
<name>A0A4W2GNG4_BOBOX</name>
<dbReference type="GO" id="GO:0016020">
    <property type="term" value="C:membrane"/>
    <property type="evidence" value="ECO:0007669"/>
    <property type="project" value="Ensembl"/>
</dbReference>
<dbReference type="GO" id="GO:0050884">
    <property type="term" value="P:neuromuscular process controlling posture"/>
    <property type="evidence" value="ECO:0007669"/>
    <property type="project" value="Ensembl"/>
</dbReference>
<dbReference type="GO" id="GO:0099523">
    <property type="term" value="C:presynaptic cytosol"/>
    <property type="evidence" value="ECO:0007669"/>
    <property type="project" value="Ensembl"/>
</dbReference>
<feature type="domain" description="Metallo-beta-lactamase" evidence="7">
    <location>
        <begin position="129"/>
        <end position="291"/>
    </location>
</feature>
<reference evidence="8 9" key="1">
    <citation type="submission" date="2018-11" db="EMBL/GenBank/DDBJ databases">
        <title>Haplotype-resolved cattle genomes.</title>
        <authorList>
            <person name="Low W.Y."/>
            <person name="Tearle R."/>
            <person name="Bickhart D.M."/>
            <person name="Rosen B.D."/>
            <person name="Koren S."/>
            <person name="Rhie A."/>
            <person name="Hiendleder S."/>
            <person name="Phillippy A.M."/>
            <person name="Smith T.P.L."/>
            <person name="Williams J.L."/>
        </authorList>
    </citation>
    <scope>NUCLEOTIDE SEQUENCE [LARGE SCALE GENOMIC DNA]</scope>
</reference>
<dbReference type="InterPro" id="IPR001279">
    <property type="entry name" value="Metallo-B-lactamas"/>
</dbReference>
<feature type="region of interest" description="Disordered" evidence="6">
    <location>
        <begin position="320"/>
        <end position="360"/>
    </location>
</feature>
<evidence type="ECO:0000256" key="6">
    <source>
        <dbReference type="SAM" id="MobiDB-lite"/>
    </source>
</evidence>